<proteinExistence type="inferred from homology"/>
<dbReference type="InterPro" id="IPR027417">
    <property type="entry name" value="P-loop_NTPase"/>
</dbReference>
<evidence type="ECO:0000256" key="2">
    <source>
        <dbReference type="ARBA" id="ARBA00022448"/>
    </source>
</evidence>
<dbReference type="RefSeq" id="WP_191318549.1">
    <property type="nucleotide sequence ID" value="NZ_BNCG01000003.1"/>
</dbReference>
<evidence type="ECO:0000256" key="4">
    <source>
        <dbReference type="ARBA" id="ARBA00022840"/>
    </source>
</evidence>
<reference evidence="7" key="1">
    <citation type="journal article" date="2019" name="Int. J. Syst. Evol. Microbiol.">
        <title>The Global Catalogue of Microorganisms (GCM) 10K type strain sequencing project: providing services to taxonomists for standard genome sequencing and annotation.</title>
        <authorList>
            <consortium name="The Broad Institute Genomics Platform"/>
            <consortium name="The Broad Institute Genome Sequencing Center for Infectious Disease"/>
            <person name="Wu L."/>
            <person name="Ma J."/>
        </authorList>
    </citation>
    <scope>NUCLEOTIDE SEQUENCE [LARGE SCALE GENOMIC DNA]</scope>
    <source>
        <strain evidence="7">KCTC 42282</strain>
    </source>
</reference>
<keyword evidence="7" id="KW-1185">Reference proteome</keyword>
<accession>A0ABV7UL15</accession>
<dbReference type="InterPro" id="IPR015854">
    <property type="entry name" value="ABC_transpr_LolD-like"/>
</dbReference>
<evidence type="ECO:0000313" key="6">
    <source>
        <dbReference type="EMBL" id="MFC3639218.1"/>
    </source>
</evidence>
<evidence type="ECO:0000313" key="7">
    <source>
        <dbReference type="Proteomes" id="UP001595704"/>
    </source>
</evidence>
<evidence type="ECO:0000256" key="3">
    <source>
        <dbReference type="ARBA" id="ARBA00022741"/>
    </source>
</evidence>
<keyword evidence="2" id="KW-0813">Transport</keyword>
<dbReference type="PROSITE" id="PS00211">
    <property type="entry name" value="ABC_TRANSPORTER_1"/>
    <property type="match status" value="1"/>
</dbReference>
<dbReference type="SUPFAM" id="SSF52540">
    <property type="entry name" value="P-loop containing nucleoside triphosphate hydrolases"/>
    <property type="match status" value="1"/>
</dbReference>
<feature type="domain" description="ABC transporter" evidence="5">
    <location>
        <begin position="15"/>
        <end position="241"/>
    </location>
</feature>
<dbReference type="Proteomes" id="UP001595704">
    <property type="component" value="Unassembled WGS sequence"/>
</dbReference>
<comment type="caution">
    <text evidence="6">The sequence shown here is derived from an EMBL/GenBank/DDBJ whole genome shotgun (WGS) entry which is preliminary data.</text>
</comment>
<evidence type="ECO:0000256" key="1">
    <source>
        <dbReference type="ARBA" id="ARBA00005417"/>
    </source>
</evidence>
<dbReference type="SMART" id="SM00382">
    <property type="entry name" value="AAA"/>
    <property type="match status" value="1"/>
</dbReference>
<sequence length="243" mass="25463">MAQPADRESTHDMAVALTDLQLSLGVGAARVHILKGISLDIRRGEIVSLVGPSGSGKSTLLMTLAGLERPDSGRVVVAGQDLTRHGEDELARFRGRNVGIVFQSFHLVPTMTALENVALPLELAGAADAFARAAAELAAVGLADRAGHYPAQLSGGEQQRVAVARAIVANPPLLVADEPTGNLDEATGASIIDLLFSLRRERGSTLVIVTHDNHLAARCDRVIRIRSGRIDAAEAQLAPEAAA</sequence>
<dbReference type="InterPro" id="IPR017871">
    <property type="entry name" value="ABC_transporter-like_CS"/>
</dbReference>
<dbReference type="PANTHER" id="PTHR24220">
    <property type="entry name" value="IMPORT ATP-BINDING PROTEIN"/>
    <property type="match status" value="1"/>
</dbReference>
<dbReference type="Pfam" id="PF00005">
    <property type="entry name" value="ABC_tran"/>
    <property type="match status" value="1"/>
</dbReference>
<dbReference type="Gene3D" id="3.40.50.300">
    <property type="entry name" value="P-loop containing nucleotide triphosphate hydrolases"/>
    <property type="match status" value="1"/>
</dbReference>
<comment type="similarity">
    <text evidence="1">Belongs to the ABC transporter superfamily.</text>
</comment>
<keyword evidence="3" id="KW-0547">Nucleotide-binding</keyword>
<dbReference type="InterPro" id="IPR017911">
    <property type="entry name" value="MacB-like_ATP-bd"/>
</dbReference>
<protein>
    <submittedName>
        <fullName evidence="6">ABC transporter ATP-binding protein</fullName>
    </submittedName>
</protein>
<dbReference type="GO" id="GO:0005524">
    <property type="term" value="F:ATP binding"/>
    <property type="evidence" value="ECO:0007669"/>
    <property type="project" value="UniProtKB-KW"/>
</dbReference>
<dbReference type="InterPro" id="IPR003593">
    <property type="entry name" value="AAA+_ATPase"/>
</dbReference>
<keyword evidence="4 6" id="KW-0067">ATP-binding</keyword>
<dbReference type="CDD" id="cd03255">
    <property type="entry name" value="ABC_MJ0796_LolCDE_FtsE"/>
    <property type="match status" value="1"/>
</dbReference>
<dbReference type="InterPro" id="IPR003439">
    <property type="entry name" value="ABC_transporter-like_ATP-bd"/>
</dbReference>
<dbReference type="EMBL" id="JBHRYC010000086">
    <property type="protein sequence ID" value="MFC3639218.1"/>
    <property type="molecule type" value="Genomic_DNA"/>
</dbReference>
<evidence type="ECO:0000259" key="5">
    <source>
        <dbReference type="PROSITE" id="PS50893"/>
    </source>
</evidence>
<name>A0ABV7UL15_9HYPH</name>
<organism evidence="6 7">
    <name type="scientific">Camelimonas fluminis</name>
    <dbReference type="NCBI Taxonomy" id="1576911"/>
    <lineage>
        <taxon>Bacteria</taxon>
        <taxon>Pseudomonadati</taxon>
        <taxon>Pseudomonadota</taxon>
        <taxon>Alphaproteobacteria</taxon>
        <taxon>Hyphomicrobiales</taxon>
        <taxon>Chelatococcaceae</taxon>
        <taxon>Camelimonas</taxon>
    </lineage>
</organism>
<gene>
    <name evidence="6" type="ORF">ACFONL_17890</name>
</gene>
<dbReference type="PROSITE" id="PS50893">
    <property type="entry name" value="ABC_TRANSPORTER_2"/>
    <property type="match status" value="1"/>
</dbReference>